<dbReference type="Pfam" id="PF13302">
    <property type="entry name" value="Acetyltransf_3"/>
    <property type="match status" value="1"/>
</dbReference>
<dbReference type="InterPro" id="IPR016181">
    <property type="entry name" value="Acyl_CoA_acyltransferase"/>
</dbReference>
<keyword evidence="3" id="KW-1185">Reference proteome</keyword>
<gene>
    <name evidence="2" type="ORF">JOC27_002207</name>
</gene>
<evidence type="ECO:0000259" key="1">
    <source>
        <dbReference type="PROSITE" id="PS51186"/>
    </source>
</evidence>
<comment type="caution">
    <text evidence="2">The sequence shown here is derived from an EMBL/GenBank/DDBJ whole genome shotgun (WGS) entry which is preliminary data.</text>
</comment>
<feature type="domain" description="N-acetyltransferase" evidence="1">
    <location>
        <begin position="16"/>
        <end position="156"/>
    </location>
</feature>
<dbReference type="PANTHER" id="PTHR39173">
    <property type="entry name" value="ACETYLTRANSFERASE"/>
    <property type="match status" value="1"/>
</dbReference>
<dbReference type="RefSeq" id="WP_239530261.1">
    <property type="nucleotide sequence ID" value="NZ_CBCRXA010000007.1"/>
</dbReference>
<dbReference type="PROSITE" id="PS51186">
    <property type="entry name" value="GNAT"/>
    <property type="match status" value="1"/>
</dbReference>
<reference evidence="2 3" key="1">
    <citation type="submission" date="2021-01" db="EMBL/GenBank/DDBJ databases">
        <title>Genomic Encyclopedia of Type Strains, Phase IV (KMG-IV): sequencing the most valuable type-strain genomes for metagenomic binning, comparative biology and taxonomic classification.</title>
        <authorList>
            <person name="Goeker M."/>
        </authorList>
    </citation>
    <scope>NUCLEOTIDE SEQUENCE [LARGE SCALE GENOMIC DNA]</scope>
    <source>
        <strain evidence="2 3">DSM 100968</strain>
    </source>
</reference>
<dbReference type="Gene3D" id="3.40.630.30">
    <property type="match status" value="1"/>
</dbReference>
<protein>
    <submittedName>
        <fullName evidence="2">Acetyltransferase</fullName>
    </submittedName>
</protein>
<organism evidence="2 3">
    <name type="scientific">Sporolactobacillus spathodeae</name>
    <dbReference type="NCBI Taxonomy" id="1465502"/>
    <lineage>
        <taxon>Bacteria</taxon>
        <taxon>Bacillati</taxon>
        <taxon>Bacillota</taxon>
        <taxon>Bacilli</taxon>
        <taxon>Bacillales</taxon>
        <taxon>Sporolactobacillaceae</taxon>
        <taxon>Sporolactobacillus</taxon>
    </lineage>
</organism>
<dbReference type="SUPFAM" id="SSF55729">
    <property type="entry name" value="Acyl-CoA N-acyltransferases (Nat)"/>
    <property type="match status" value="1"/>
</dbReference>
<evidence type="ECO:0000313" key="2">
    <source>
        <dbReference type="EMBL" id="MBM7658745.1"/>
    </source>
</evidence>
<sequence length="158" mass="17618">MAYLREWANGHEAVIPHGAQMNGLSFSAFCNELRTMETDVARSQGWVPAALFALINQSHRVLAVSQLRYELNDALLQHGGHIGYGVRPSERRKGYASLLLALTLKEAKQIGLARVLLTCDKRNSGSARTIIKNGGILENERDEGGRITQRYWIKLDES</sequence>
<dbReference type="PANTHER" id="PTHR39173:SF1">
    <property type="entry name" value="ACETYLTRANSFERASE"/>
    <property type="match status" value="1"/>
</dbReference>
<dbReference type="Proteomes" id="UP000823201">
    <property type="component" value="Unassembled WGS sequence"/>
</dbReference>
<proteinExistence type="predicted"/>
<dbReference type="EMBL" id="JAFBEV010000022">
    <property type="protein sequence ID" value="MBM7658745.1"/>
    <property type="molecule type" value="Genomic_DNA"/>
</dbReference>
<name>A0ABS2QBQ6_9BACL</name>
<dbReference type="CDD" id="cd04301">
    <property type="entry name" value="NAT_SF"/>
    <property type="match status" value="1"/>
</dbReference>
<accession>A0ABS2QBQ6</accession>
<evidence type="ECO:0000313" key="3">
    <source>
        <dbReference type="Proteomes" id="UP000823201"/>
    </source>
</evidence>
<dbReference type="InterPro" id="IPR000182">
    <property type="entry name" value="GNAT_dom"/>
</dbReference>